<evidence type="ECO:0000313" key="2">
    <source>
        <dbReference type="EMBL" id="PHN06525.1"/>
    </source>
</evidence>
<protein>
    <recommendedName>
        <fullName evidence="1">F5/8 type C domain-containing protein</fullName>
    </recommendedName>
</protein>
<dbReference type="Pfam" id="PF00754">
    <property type="entry name" value="F5_F8_type_C"/>
    <property type="match status" value="2"/>
</dbReference>
<sequence>MYNFNIKPFLLIALLGLIWGCEKMEDVHAEFLEDGEIVYAPKPFDPKSYAGRNRLMLEYVLYNAPTVRKLVVEWAEGASSQSLDIMPQLPVDTLSILLDNLEEKSYIFDIYTIDEEGNRSIKEQVTGSAYADRYQASLNSRVLSGMNGGGTIDSLVIDWGLPSEGLTGVQLSYPDGDDNIITKWVPAGDDQTVIRGWKPFSTLTYTSHYIPEPGAIDTFTVDAQEVLPDLIIFEGQMLDKTDWEIVDFSTEEPAEGAPNGLASAAIDGDLNTFWHSQWNGGNPPYPHYITIDMKKVAVLNQITTYRRQGDGRGQTSFQILTSLDGENFEDQGTFDYDNQINSQTYPLNLPAARYIKYIALSGPNFFAFLAELDLEGQYLPDTQLDRTAWSISDFSSEENAEAQWSSYGYQGKAEAAIDGILETFWHSQWDAAQPEFPHSFTIDLGGVHKLGSVECFRRQGNNKGQTKFRILTSVDNTEWVDQGEFDFDPNIDTGQSYIFKFVPEARYVQYIATEGPKFYAFLAELILYGE</sequence>
<dbReference type="RefSeq" id="WP_099149780.1">
    <property type="nucleotide sequence ID" value="NZ_PDUD01000017.1"/>
</dbReference>
<accession>A0A2D0NDG9</accession>
<dbReference type="SUPFAM" id="SSF49785">
    <property type="entry name" value="Galactose-binding domain-like"/>
    <property type="match status" value="2"/>
</dbReference>
<evidence type="ECO:0000313" key="3">
    <source>
        <dbReference type="Proteomes" id="UP000223913"/>
    </source>
</evidence>
<dbReference type="EMBL" id="PDUD01000017">
    <property type="protein sequence ID" value="PHN06525.1"/>
    <property type="molecule type" value="Genomic_DNA"/>
</dbReference>
<proteinExistence type="predicted"/>
<dbReference type="AlphaFoldDB" id="A0A2D0NDG9"/>
<evidence type="ECO:0000259" key="1">
    <source>
        <dbReference type="PROSITE" id="PS50022"/>
    </source>
</evidence>
<keyword evidence="3" id="KW-1185">Reference proteome</keyword>
<comment type="caution">
    <text evidence="2">The sequence shown here is derived from an EMBL/GenBank/DDBJ whole genome shotgun (WGS) entry which is preliminary data.</text>
</comment>
<dbReference type="InterPro" id="IPR000421">
    <property type="entry name" value="FA58C"/>
</dbReference>
<dbReference type="PROSITE" id="PS50022">
    <property type="entry name" value="FA58C_3"/>
    <property type="match status" value="2"/>
</dbReference>
<dbReference type="InterPro" id="IPR008979">
    <property type="entry name" value="Galactose-bd-like_sf"/>
</dbReference>
<dbReference type="Gene3D" id="2.60.120.260">
    <property type="entry name" value="Galactose-binding domain-like"/>
    <property type="match status" value="2"/>
</dbReference>
<dbReference type="OrthoDB" id="831253at2"/>
<feature type="domain" description="F5/8 type C" evidence="1">
    <location>
        <begin position="225"/>
        <end position="377"/>
    </location>
</feature>
<feature type="domain" description="F5/8 type C" evidence="1">
    <location>
        <begin position="379"/>
        <end position="530"/>
    </location>
</feature>
<name>A0A2D0NDG9_FLAN2</name>
<organism evidence="2 3">
    <name type="scientific">Flavilitoribacter nigricans (strain ATCC 23147 / DSM 23189 / NBRC 102662 / NCIMB 1420 / SS-2)</name>
    <name type="common">Lewinella nigricans</name>
    <dbReference type="NCBI Taxonomy" id="1122177"/>
    <lineage>
        <taxon>Bacteria</taxon>
        <taxon>Pseudomonadati</taxon>
        <taxon>Bacteroidota</taxon>
        <taxon>Saprospiria</taxon>
        <taxon>Saprospirales</taxon>
        <taxon>Lewinellaceae</taxon>
        <taxon>Flavilitoribacter</taxon>
    </lineage>
</organism>
<gene>
    <name evidence="2" type="ORF">CRP01_09465</name>
</gene>
<dbReference type="Proteomes" id="UP000223913">
    <property type="component" value="Unassembled WGS sequence"/>
</dbReference>
<dbReference type="Pfam" id="PF16389">
    <property type="entry name" value="DUF4998"/>
    <property type="match status" value="1"/>
</dbReference>
<reference evidence="2 3" key="1">
    <citation type="submission" date="2017-10" db="EMBL/GenBank/DDBJ databases">
        <title>The draft genome sequence of Lewinella nigricans NBRC 102662.</title>
        <authorList>
            <person name="Wang K."/>
        </authorList>
    </citation>
    <scope>NUCLEOTIDE SEQUENCE [LARGE SCALE GENOMIC DNA]</scope>
    <source>
        <strain evidence="2 3">NBRC 102662</strain>
    </source>
</reference>